<accession>A0A915KYQ8</accession>
<evidence type="ECO:0000313" key="3">
    <source>
        <dbReference type="WBParaSite" id="nRc.2.0.1.t43325-RA"/>
    </source>
</evidence>
<sequence length="230" mass="26230">MDHTPKTPHHLESAKEKQKSKKTVGINRQRFPMTKNPLFNQKLYDNAKCLQAAVASAMKSGFTHQLIELLGFPVFPIYKLAAWDSLDFENDMLLPTNVDDVCIEGVAADQPLPDPIHHGPIIYHEDFHMETAVEEIDIDKTDYMANPHSRFHFYSRLLSIIDFENRFSFPALIYAYPLTTMASVHALTPEELLERPMLSTALEPSDEELLETSIFDLNMAKLLCCNTAYD</sequence>
<dbReference type="WBParaSite" id="nRc.2.0.1.t43325-RA">
    <property type="protein sequence ID" value="nRc.2.0.1.t43325-RA"/>
    <property type="gene ID" value="nRc.2.0.1.g43325"/>
</dbReference>
<dbReference type="AlphaFoldDB" id="A0A915KYQ8"/>
<reference evidence="3" key="1">
    <citation type="submission" date="2022-11" db="UniProtKB">
        <authorList>
            <consortium name="WormBaseParasite"/>
        </authorList>
    </citation>
    <scope>IDENTIFICATION</scope>
</reference>
<evidence type="ECO:0000256" key="1">
    <source>
        <dbReference type="SAM" id="MobiDB-lite"/>
    </source>
</evidence>
<protein>
    <submittedName>
        <fullName evidence="3">Uncharacterized protein</fullName>
    </submittedName>
</protein>
<feature type="region of interest" description="Disordered" evidence="1">
    <location>
        <begin position="1"/>
        <end position="26"/>
    </location>
</feature>
<proteinExistence type="predicted"/>
<keyword evidence="2" id="KW-1185">Reference proteome</keyword>
<name>A0A915KYQ8_ROMCU</name>
<dbReference type="Proteomes" id="UP000887565">
    <property type="component" value="Unplaced"/>
</dbReference>
<feature type="compositionally biased region" description="Basic and acidic residues" evidence="1">
    <location>
        <begin position="1"/>
        <end position="17"/>
    </location>
</feature>
<organism evidence="2 3">
    <name type="scientific">Romanomermis culicivorax</name>
    <name type="common">Nematode worm</name>
    <dbReference type="NCBI Taxonomy" id="13658"/>
    <lineage>
        <taxon>Eukaryota</taxon>
        <taxon>Metazoa</taxon>
        <taxon>Ecdysozoa</taxon>
        <taxon>Nematoda</taxon>
        <taxon>Enoplea</taxon>
        <taxon>Dorylaimia</taxon>
        <taxon>Mermithida</taxon>
        <taxon>Mermithoidea</taxon>
        <taxon>Mermithidae</taxon>
        <taxon>Romanomermis</taxon>
    </lineage>
</organism>
<evidence type="ECO:0000313" key="2">
    <source>
        <dbReference type="Proteomes" id="UP000887565"/>
    </source>
</evidence>